<gene>
    <name evidence="2" type="ORF">EXM69_03135</name>
</gene>
<evidence type="ECO:0000313" key="3">
    <source>
        <dbReference type="Proteomes" id="UP000473887"/>
    </source>
</evidence>
<feature type="domain" description="YcxB-like C-terminal" evidence="1">
    <location>
        <begin position="7"/>
        <end position="65"/>
    </location>
</feature>
<dbReference type="InterPro" id="IPR025588">
    <property type="entry name" value="YcxB-like_C"/>
</dbReference>
<dbReference type="Proteomes" id="UP000473887">
    <property type="component" value="Unassembled WGS sequence"/>
</dbReference>
<accession>A0A846HTV0</accession>
<feature type="non-terminal residue" evidence="2">
    <location>
        <position position="1"/>
    </location>
</feature>
<sequence>TETLIKFNNIGIIIETPMNKKIIKWKYIINLYIIDNNVIIKSFSDYNIFIPSSAIDSKEKLEKLIGLFKENIVECPKYKYPKSMHLIL</sequence>
<organism evidence="2 3">
    <name type="scientific">Clostridium botulinum</name>
    <dbReference type="NCBI Taxonomy" id="1491"/>
    <lineage>
        <taxon>Bacteria</taxon>
        <taxon>Bacillati</taxon>
        <taxon>Bacillota</taxon>
        <taxon>Clostridia</taxon>
        <taxon>Eubacteriales</taxon>
        <taxon>Clostridiaceae</taxon>
        <taxon>Clostridium</taxon>
    </lineage>
</organism>
<reference evidence="2 3" key="1">
    <citation type="submission" date="2019-02" db="EMBL/GenBank/DDBJ databases">
        <title>Genome sequencing of Clostridium botulinum clinical isolates.</title>
        <authorList>
            <person name="Brunt J."/>
            <person name="Van Vliet A.H.M."/>
            <person name="Stringer S.C."/>
            <person name="Grant K.A."/>
            <person name="Carter A.C."/>
            <person name="Peck M.W."/>
        </authorList>
    </citation>
    <scope>NUCLEOTIDE SEQUENCE [LARGE SCALE GENOMIC DNA]</scope>
    <source>
        <strain evidence="2 3">H142660711</strain>
    </source>
</reference>
<evidence type="ECO:0000259" key="1">
    <source>
        <dbReference type="Pfam" id="PF14317"/>
    </source>
</evidence>
<evidence type="ECO:0000313" key="2">
    <source>
        <dbReference type="EMBL" id="NEZ90963.1"/>
    </source>
</evidence>
<comment type="caution">
    <text evidence="2">The sequence shown here is derived from an EMBL/GenBank/DDBJ whole genome shotgun (WGS) entry which is preliminary data.</text>
</comment>
<proteinExistence type="predicted"/>
<dbReference type="EMBL" id="SGKC01000003">
    <property type="protein sequence ID" value="NEZ90963.1"/>
    <property type="molecule type" value="Genomic_DNA"/>
</dbReference>
<dbReference type="AlphaFoldDB" id="A0A846HTV0"/>
<name>A0A846HTV0_CLOBO</name>
<dbReference type="Pfam" id="PF14317">
    <property type="entry name" value="YcxB"/>
    <property type="match status" value="1"/>
</dbReference>
<protein>
    <recommendedName>
        <fullName evidence="1">YcxB-like C-terminal domain-containing protein</fullName>
    </recommendedName>
</protein>